<dbReference type="AlphaFoldDB" id="A0A815UE92"/>
<accession>A0A815UE92</accession>
<feature type="region of interest" description="Disordered" evidence="1">
    <location>
        <begin position="1"/>
        <end position="24"/>
    </location>
</feature>
<reference evidence="3" key="1">
    <citation type="submission" date="2021-02" db="EMBL/GenBank/DDBJ databases">
        <authorList>
            <person name="Nowell W R."/>
        </authorList>
    </citation>
    <scope>NUCLEOTIDE SEQUENCE</scope>
</reference>
<dbReference type="InterPro" id="IPR006073">
    <property type="entry name" value="GTP-bd"/>
</dbReference>
<dbReference type="CDD" id="cd00882">
    <property type="entry name" value="Ras_like_GTPase"/>
    <property type="match status" value="1"/>
</dbReference>
<evidence type="ECO:0000313" key="4">
    <source>
        <dbReference type="Proteomes" id="UP000663852"/>
    </source>
</evidence>
<dbReference type="SUPFAM" id="SSF52540">
    <property type="entry name" value="P-loop containing nucleoside triphosphate hydrolases"/>
    <property type="match status" value="1"/>
</dbReference>
<sequence>MTIQQTVSSSVEQISSNAPLQPETTSINESEMPELVSYNFPHSATFKINSNRRSVMEKNVKDVIFRLYDDENNIIIRAVPEHSSCNITDSDEANDASRFEFQPHDVIIMQLGGTGGGKSSICQGLTDNLNFHIGTENGTTIVSRAGLIQNHNIEGIRLVLIDVPGLIDKKALSGFKPTYEKILDLLIKGVRESNLDKYKNDSDDKLREIVKKRIIIVRNKSDHIYDHKNPEAKKRAEEADCLLSKKGQSDFSEEARQRLTRKEYLETISKLRVTSIDKVREHADELITQLDDRHLRDSIRKKASDIGSDRIQQRHKAEHVLIIMFANIPNAIRCSWYTMNRKTWKIGCGIDRNLKRKVSLHEHPLSMCIGCNTKQRYICDVCESKTDKGEFLQVWWYCKETGCRNAEGKWYVVHGECAEIYEEQCENRS</sequence>
<protein>
    <recommendedName>
        <fullName evidence="2">G domain-containing protein</fullName>
    </recommendedName>
</protein>
<dbReference type="Proteomes" id="UP000663852">
    <property type="component" value="Unassembled WGS sequence"/>
</dbReference>
<evidence type="ECO:0000256" key="1">
    <source>
        <dbReference type="SAM" id="MobiDB-lite"/>
    </source>
</evidence>
<evidence type="ECO:0000313" key="3">
    <source>
        <dbReference type="EMBL" id="CAF1512796.1"/>
    </source>
</evidence>
<proteinExistence type="predicted"/>
<dbReference type="EMBL" id="CAJNOJ010000707">
    <property type="protein sequence ID" value="CAF1512796.1"/>
    <property type="molecule type" value="Genomic_DNA"/>
</dbReference>
<gene>
    <name evidence="3" type="ORF">EDS130_LOCUS43356</name>
</gene>
<feature type="domain" description="G" evidence="2">
    <location>
        <begin position="111"/>
        <end position="220"/>
    </location>
</feature>
<name>A0A815UE92_ADIRI</name>
<organism evidence="3 4">
    <name type="scientific">Adineta ricciae</name>
    <name type="common">Rotifer</name>
    <dbReference type="NCBI Taxonomy" id="249248"/>
    <lineage>
        <taxon>Eukaryota</taxon>
        <taxon>Metazoa</taxon>
        <taxon>Spiralia</taxon>
        <taxon>Gnathifera</taxon>
        <taxon>Rotifera</taxon>
        <taxon>Eurotatoria</taxon>
        <taxon>Bdelloidea</taxon>
        <taxon>Adinetida</taxon>
        <taxon>Adinetidae</taxon>
        <taxon>Adineta</taxon>
    </lineage>
</organism>
<dbReference type="Pfam" id="PF01926">
    <property type="entry name" value="MMR_HSR1"/>
    <property type="match status" value="1"/>
</dbReference>
<comment type="caution">
    <text evidence="3">The sequence shown here is derived from an EMBL/GenBank/DDBJ whole genome shotgun (WGS) entry which is preliminary data.</text>
</comment>
<dbReference type="OrthoDB" id="10635856at2759"/>
<evidence type="ECO:0000259" key="2">
    <source>
        <dbReference type="Pfam" id="PF01926"/>
    </source>
</evidence>
<dbReference type="Gene3D" id="3.40.50.300">
    <property type="entry name" value="P-loop containing nucleotide triphosphate hydrolases"/>
    <property type="match status" value="1"/>
</dbReference>
<dbReference type="InterPro" id="IPR027417">
    <property type="entry name" value="P-loop_NTPase"/>
</dbReference>
<dbReference type="GO" id="GO:0005525">
    <property type="term" value="F:GTP binding"/>
    <property type="evidence" value="ECO:0007669"/>
    <property type="project" value="InterPro"/>
</dbReference>